<dbReference type="InterPro" id="IPR013083">
    <property type="entry name" value="Znf_RING/FYVE/PHD"/>
</dbReference>
<feature type="domain" description="PHD-type" evidence="8">
    <location>
        <begin position="128"/>
        <end position="180"/>
    </location>
</feature>
<dbReference type="HOGENOM" id="CLU_446978_0_0_1"/>
<feature type="region of interest" description="Disordered" evidence="7">
    <location>
        <begin position="385"/>
        <end position="423"/>
    </location>
</feature>
<feature type="compositionally biased region" description="Basic and acidic residues" evidence="7">
    <location>
        <begin position="527"/>
        <end position="545"/>
    </location>
</feature>
<sequence>MDADETPTTKRIKSEQTSVEPDEAAAVSALAGESAVKAEQEVLVSASEAGLPLSDAVKLEPTLADSASPVTEVPPTKKKKTSTKASSSKPKKVPKKTSAPSTETIRKAKPSPSPTPPPPMLEEDEDQALYCTCQRRQDDVEGGMIMCDRCDGWYHYRCMRITELDAELVDQFICPPCHEVTGEETTYKVGCAREACRRAAGGPFSKFCSQRCGVLMVSERMGRLGVRSAGAVEGWRGDARVGNARRTEGLTQQGEGSKAEWETVVEKLDVGGSSSSIQRLGLAGAFDLLLKSAISPTSARATTSNGAVNGTSLEPAPSASPNTAHEAKLTSSATSLLAITEQLSLITHQIYSVDLQKSALDARLDRLDSRSDLLHLVSDRVPTLPAISTANGPAGDEEDEEMAEVKPKKKKGSKPKPTTDAGPRCGYDARLHWDNYTFDAWSRAPPGSLMLKHDLPLDGTLEDTVCGLAKRKCRRHLDWSNLCELALDAEKGGLSGESRALAGLKLRLVEQREALEREREVVRELAEMEERRERRRREERDRDVAMRMANEGTRRG</sequence>
<keyword evidence="2" id="KW-0479">Metal-binding</keyword>
<evidence type="ECO:0000256" key="1">
    <source>
        <dbReference type="ARBA" id="ARBA00004123"/>
    </source>
</evidence>
<dbReference type="PANTHER" id="PTHR46174">
    <property type="entry name" value="CXXC-TYPE ZINC FINGER PROTEIN 1"/>
    <property type="match status" value="1"/>
</dbReference>
<evidence type="ECO:0000256" key="3">
    <source>
        <dbReference type="ARBA" id="ARBA00022771"/>
    </source>
</evidence>
<dbReference type="PROSITE" id="PS50016">
    <property type="entry name" value="ZF_PHD_2"/>
    <property type="match status" value="1"/>
</dbReference>
<dbReference type="Proteomes" id="UP000019377">
    <property type="component" value="Unassembled WGS sequence"/>
</dbReference>
<evidence type="ECO:0000259" key="8">
    <source>
        <dbReference type="PROSITE" id="PS50016"/>
    </source>
</evidence>
<evidence type="ECO:0000313" key="10">
    <source>
        <dbReference type="Proteomes" id="UP000019377"/>
    </source>
</evidence>
<reference evidence="10" key="1">
    <citation type="journal article" date="2013" name="Genome Announc.">
        <title>Draft genome sequence of Pseudozyma brasiliensis sp. nov. strain GHG001, a high producer of endo-1,4-xylanase isolated from an insect pest of sugarcane.</title>
        <authorList>
            <person name="Oliveira J.V.D.C."/>
            <person name="dos Santos R.A.C."/>
            <person name="Borges T.A."/>
            <person name="Riano-Pachon D.M."/>
            <person name="Goldman G.H."/>
        </authorList>
    </citation>
    <scope>NUCLEOTIDE SEQUENCE [LARGE SCALE GENOMIC DNA]</scope>
    <source>
        <strain evidence="10">GHG001</strain>
    </source>
</reference>
<dbReference type="RefSeq" id="XP_016295045.1">
    <property type="nucleotide sequence ID" value="XM_016436037.1"/>
</dbReference>
<dbReference type="InterPro" id="IPR019786">
    <property type="entry name" value="Zinc_finger_PHD-type_CS"/>
</dbReference>
<feature type="region of interest" description="Disordered" evidence="7">
    <location>
        <begin position="1"/>
        <end position="26"/>
    </location>
</feature>
<dbReference type="EMBL" id="KI545851">
    <property type="protein sequence ID" value="EST10056.1"/>
    <property type="molecule type" value="Genomic_DNA"/>
</dbReference>
<organism evidence="9 10">
    <name type="scientific">Kalmanozyma brasiliensis (strain GHG001)</name>
    <name type="common">Yeast</name>
    <name type="synonym">Pseudozyma brasiliensis</name>
    <dbReference type="NCBI Taxonomy" id="1365824"/>
    <lineage>
        <taxon>Eukaryota</taxon>
        <taxon>Fungi</taxon>
        <taxon>Dikarya</taxon>
        <taxon>Basidiomycota</taxon>
        <taxon>Ustilaginomycotina</taxon>
        <taxon>Ustilaginomycetes</taxon>
        <taxon>Ustilaginales</taxon>
        <taxon>Ustilaginaceae</taxon>
        <taxon>Kalmanozyma</taxon>
    </lineage>
</organism>
<keyword evidence="4" id="KW-0862">Zinc</keyword>
<dbReference type="AlphaFoldDB" id="V5EHI9"/>
<keyword evidence="5" id="KW-0539">Nucleus</keyword>
<protein>
    <recommendedName>
        <fullName evidence="8">PHD-type domain-containing protein</fullName>
    </recommendedName>
</protein>
<keyword evidence="10" id="KW-1185">Reference proteome</keyword>
<name>V5EHI9_KALBG</name>
<feature type="region of interest" description="Disordered" evidence="7">
    <location>
        <begin position="527"/>
        <end position="556"/>
    </location>
</feature>
<dbReference type="STRING" id="1365824.V5EHI9"/>
<feature type="region of interest" description="Disordered" evidence="7">
    <location>
        <begin position="60"/>
        <end position="123"/>
    </location>
</feature>
<dbReference type="GO" id="GO:0048188">
    <property type="term" value="C:Set1C/COMPASS complex"/>
    <property type="evidence" value="ECO:0007669"/>
    <property type="project" value="InterPro"/>
</dbReference>
<dbReference type="InterPro" id="IPR019787">
    <property type="entry name" value="Znf_PHD-finger"/>
</dbReference>
<dbReference type="InterPro" id="IPR011011">
    <property type="entry name" value="Znf_FYVE_PHD"/>
</dbReference>
<feature type="compositionally biased region" description="Polar residues" evidence="7">
    <location>
        <begin position="300"/>
        <end position="312"/>
    </location>
</feature>
<dbReference type="GO" id="GO:0045893">
    <property type="term" value="P:positive regulation of DNA-templated transcription"/>
    <property type="evidence" value="ECO:0007669"/>
    <property type="project" value="TreeGrafter"/>
</dbReference>
<dbReference type="GO" id="GO:0008270">
    <property type="term" value="F:zinc ion binding"/>
    <property type="evidence" value="ECO:0007669"/>
    <property type="project" value="UniProtKB-KW"/>
</dbReference>
<keyword evidence="3 6" id="KW-0863">Zinc-finger</keyword>
<dbReference type="OMA" id="MIMCDRC"/>
<evidence type="ECO:0000256" key="4">
    <source>
        <dbReference type="ARBA" id="ARBA00022833"/>
    </source>
</evidence>
<dbReference type="Pfam" id="PF00628">
    <property type="entry name" value="PHD"/>
    <property type="match status" value="1"/>
</dbReference>
<accession>V5EHI9</accession>
<evidence type="ECO:0000256" key="6">
    <source>
        <dbReference type="PROSITE-ProRule" id="PRU00146"/>
    </source>
</evidence>
<dbReference type="SMART" id="SM00249">
    <property type="entry name" value="PHD"/>
    <property type="match status" value="1"/>
</dbReference>
<dbReference type="CDD" id="cd16039">
    <property type="entry name" value="PHD_SPP1"/>
    <property type="match status" value="1"/>
</dbReference>
<comment type="subcellular location">
    <subcellularLocation>
        <location evidence="1">Nucleus</location>
    </subcellularLocation>
</comment>
<feature type="compositionally biased region" description="Pro residues" evidence="7">
    <location>
        <begin position="111"/>
        <end position="120"/>
    </location>
</feature>
<evidence type="ECO:0000256" key="5">
    <source>
        <dbReference type="ARBA" id="ARBA00023242"/>
    </source>
</evidence>
<proteinExistence type="predicted"/>
<evidence type="ECO:0000256" key="2">
    <source>
        <dbReference type="ARBA" id="ARBA00022723"/>
    </source>
</evidence>
<evidence type="ECO:0000256" key="7">
    <source>
        <dbReference type="SAM" id="MobiDB-lite"/>
    </source>
</evidence>
<dbReference type="GeneID" id="27418666"/>
<dbReference type="OrthoDB" id="436852at2759"/>
<dbReference type="PANTHER" id="PTHR46174:SF1">
    <property type="entry name" value="CXXC-TYPE ZINC FINGER PROTEIN 1"/>
    <property type="match status" value="1"/>
</dbReference>
<dbReference type="PROSITE" id="PS01359">
    <property type="entry name" value="ZF_PHD_1"/>
    <property type="match status" value="1"/>
</dbReference>
<dbReference type="InterPro" id="IPR001965">
    <property type="entry name" value="Znf_PHD"/>
</dbReference>
<dbReference type="Gene3D" id="3.30.40.10">
    <property type="entry name" value="Zinc/RING finger domain, C3HC4 (zinc finger)"/>
    <property type="match status" value="1"/>
</dbReference>
<dbReference type="eggNOG" id="KOG1632">
    <property type="taxonomic scope" value="Eukaryota"/>
</dbReference>
<evidence type="ECO:0000313" key="9">
    <source>
        <dbReference type="EMBL" id="EST10056.1"/>
    </source>
</evidence>
<feature type="region of interest" description="Disordered" evidence="7">
    <location>
        <begin position="300"/>
        <end position="324"/>
    </location>
</feature>
<dbReference type="InterPro" id="IPR037869">
    <property type="entry name" value="Spp1/CFP1"/>
</dbReference>
<gene>
    <name evidence="9" type="ORF">PSEUBRA_SCAF1g00475</name>
</gene>
<dbReference type="SUPFAM" id="SSF57903">
    <property type="entry name" value="FYVE/PHD zinc finger"/>
    <property type="match status" value="1"/>
</dbReference>